<dbReference type="Pfam" id="PF03171">
    <property type="entry name" value="2OG-FeII_Oxy"/>
    <property type="match status" value="1"/>
</dbReference>
<feature type="compositionally biased region" description="Basic residues" evidence="1">
    <location>
        <begin position="51"/>
        <end position="72"/>
    </location>
</feature>
<evidence type="ECO:0000313" key="4">
    <source>
        <dbReference type="Proteomes" id="UP001527925"/>
    </source>
</evidence>
<dbReference type="Proteomes" id="UP001527925">
    <property type="component" value="Unassembled WGS sequence"/>
</dbReference>
<feature type="domain" description="Fe2OG dioxygenase" evidence="2">
    <location>
        <begin position="448"/>
        <end position="546"/>
    </location>
</feature>
<evidence type="ECO:0000259" key="2">
    <source>
        <dbReference type="PROSITE" id="PS51471"/>
    </source>
</evidence>
<accession>A0ABR4N665</accession>
<dbReference type="InterPro" id="IPR044861">
    <property type="entry name" value="IPNS-like_FE2OG_OXY"/>
</dbReference>
<evidence type="ECO:0000256" key="1">
    <source>
        <dbReference type="SAM" id="MobiDB-lite"/>
    </source>
</evidence>
<dbReference type="PROSITE" id="PS51471">
    <property type="entry name" value="FE2OG_OXY"/>
    <property type="match status" value="1"/>
</dbReference>
<feature type="region of interest" description="Disordered" evidence="1">
    <location>
        <begin position="1"/>
        <end position="79"/>
    </location>
</feature>
<dbReference type="Pfam" id="PF14226">
    <property type="entry name" value="DIOX_N"/>
    <property type="match status" value="1"/>
</dbReference>
<dbReference type="SUPFAM" id="SSF51197">
    <property type="entry name" value="Clavaminate synthase-like"/>
    <property type="match status" value="1"/>
</dbReference>
<name>A0ABR4N665_9FUNG</name>
<dbReference type="EMBL" id="JADGIZ020000028">
    <property type="protein sequence ID" value="KAL2914956.1"/>
    <property type="molecule type" value="Genomic_DNA"/>
</dbReference>
<feature type="compositionally biased region" description="Low complexity" evidence="1">
    <location>
        <begin position="1"/>
        <end position="20"/>
    </location>
</feature>
<organism evidence="3 4">
    <name type="scientific">Polyrhizophydium stewartii</name>
    <dbReference type="NCBI Taxonomy" id="2732419"/>
    <lineage>
        <taxon>Eukaryota</taxon>
        <taxon>Fungi</taxon>
        <taxon>Fungi incertae sedis</taxon>
        <taxon>Chytridiomycota</taxon>
        <taxon>Chytridiomycota incertae sedis</taxon>
        <taxon>Chytridiomycetes</taxon>
        <taxon>Rhizophydiales</taxon>
        <taxon>Rhizophydiales incertae sedis</taxon>
        <taxon>Polyrhizophydium</taxon>
    </lineage>
</organism>
<feature type="compositionally biased region" description="Basic residues" evidence="1">
    <location>
        <begin position="134"/>
        <end position="153"/>
    </location>
</feature>
<feature type="compositionally biased region" description="Acidic residues" evidence="1">
    <location>
        <begin position="33"/>
        <end position="43"/>
    </location>
</feature>
<dbReference type="InterPro" id="IPR027443">
    <property type="entry name" value="IPNS-like_sf"/>
</dbReference>
<proteinExistence type="predicted"/>
<feature type="region of interest" description="Disordered" evidence="1">
    <location>
        <begin position="127"/>
        <end position="153"/>
    </location>
</feature>
<comment type="caution">
    <text evidence="3">The sequence shown here is derived from an EMBL/GenBank/DDBJ whole genome shotgun (WGS) entry which is preliminary data.</text>
</comment>
<keyword evidence="4" id="KW-1185">Reference proteome</keyword>
<sequence length="591" mass="61196">MDAGVAGACGAAASGSASVWADDDAAKPRSDSDDADDADDDDDSVRPRGAAGRRPRGAAGRRHPAALPRRRCRPVDPAALPVADDPAALPAVDPAALPVADPAALPAVDPAALPVADPAALPAVDPARAAGAAGRRHRGAAGRRPRGAAGRRHRGVAALPVADTAALPAVDPAALPVADTARCRPSTAGRRHRGAAGRRPRGAAGRRHPALPAVDPAALPVADTAALPVRCRPSTPRRCRSPTAALPAVDPAALPVADTAALPAVDPAALPVADTAALPAVDPAALPVADTAALPAVDIAAFVGGGDAAAKRRAAAAVDAACRDCGFFYVVGHGVAAPATPQKDEVSIARTDLARGYQRIGQNITQYARDWHEGFDLYAPVGPDHTIRKRGLRTLAGTNPVPRNPPDFAAIVDDCVAKMRRVGEAIMHAMAFGLGLDENFFDSRMDDSFWVMRLIGYPPLDPAADGVGISCGEHTDYGCLTILNTDETTGALQVKSKSGEWITADPIPGAFVINIGDMVNIYTSTLHRVIHTKGNFRVSVPFFFEPNFDTVVEPLPICVERSGRPPLHKPVMYGDHLLRKVGGNFDISSAE</sequence>
<gene>
    <name evidence="3" type="ORF">HK105_205499</name>
</gene>
<dbReference type="InterPro" id="IPR026992">
    <property type="entry name" value="DIOX_N"/>
</dbReference>
<dbReference type="InterPro" id="IPR005123">
    <property type="entry name" value="Oxoglu/Fe-dep_dioxygenase_dom"/>
</dbReference>
<dbReference type="InterPro" id="IPR050231">
    <property type="entry name" value="Iron_ascorbate_oxido_reductase"/>
</dbReference>
<dbReference type="PANTHER" id="PTHR47990">
    <property type="entry name" value="2-OXOGLUTARATE (2OG) AND FE(II)-DEPENDENT OXYGENASE SUPERFAMILY PROTEIN-RELATED"/>
    <property type="match status" value="1"/>
</dbReference>
<feature type="compositionally biased region" description="Basic residues" evidence="1">
    <location>
        <begin position="189"/>
        <end position="208"/>
    </location>
</feature>
<protein>
    <recommendedName>
        <fullName evidence="2">Fe2OG dioxygenase domain-containing protein</fullName>
    </recommendedName>
</protein>
<evidence type="ECO:0000313" key="3">
    <source>
        <dbReference type="EMBL" id="KAL2914956.1"/>
    </source>
</evidence>
<feature type="region of interest" description="Disordered" evidence="1">
    <location>
        <begin position="183"/>
        <end position="208"/>
    </location>
</feature>
<reference evidence="3 4" key="1">
    <citation type="submission" date="2023-09" db="EMBL/GenBank/DDBJ databases">
        <title>Pangenome analysis of Batrachochytrium dendrobatidis and related Chytrids.</title>
        <authorList>
            <person name="Yacoub M.N."/>
            <person name="Stajich J.E."/>
            <person name="James T.Y."/>
        </authorList>
    </citation>
    <scope>NUCLEOTIDE SEQUENCE [LARGE SCALE GENOMIC DNA]</scope>
    <source>
        <strain evidence="3 4">JEL0888</strain>
    </source>
</reference>
<dbReference type="Gene3D" id="2.60.120.330">
    <property type="entry name" value="B-lactam Antibiotic, Isopenicillin N Synthase, Chain"/>
    <property type="match status" value="1"/>
</dbReference>